<dbReference type="PANTHER" id="PTHR24188:SF29">
    <property type="entry name" value="GH09064P"/>
    <property type="match status" value="1"/>
</dbReference>
<gene>
    <name evidence="6" type="ordered locus">Lxx18600</name>
</gene>
<dbReference type="SMART" id="SM00248">
    <property type="entry name" value="ANK"/>
    <property type="match status" value="4"/>
</dbReference>
<name>Q6ADF4_LEIXX</name>
<dbReference type="STRING" id="281090.Lxx18600"/>
<dbReference type="InterPro" id="IPR036770">
    <property type="entry name" value="Ankyrin_rpt-contain_sf"/>
</dbReference>
<dbReference type="PROSITE" id="PS50297">
    <property type="entry name" value="ANK_REP_REGION"/>
    <property type="match status" value="1"/>
</dbReference>
<feature type="signal peptide" evidence="5">
    <location>
        <begin position="1"/>
        <end position="23"/>
    </location>
</feature>
<feature type="region of interest" description="Disordered" evidence="4">
    <location>
        <begin position="32"/>
        <end position="51"/>
    </location>
</feature>
<reference evidence="6 7" key="1">
    <citation type="journal article" date="2004" name="Mol. Plant Microbe Interact.">
        <title>The genome sequence of the Gram-positive sugarcane pathogen Leifsonia xyli subsp. xyli.</title>
        <authorList>
            <person name="Monteiro-Vitorello C.B."/>
            <person name="Camargo L.E.A."/>
            <person name="Van Sluys M.A."/>
            <person name="Kitajima J.P."/>
            <person name="Truffi D."/>
            <person name="do Amaral A.M."/>
            <person name="Harakava R."/>
            <person name="de Oliveira J.C.F."/>
            <person name="Wood D."/>
            <person name="de Oliveira M.C."/>
            <person name="Miyaki C.Y."/>
            <person name="Takita M.A."/>
            <person name="da Silva A.C.R."/>
            <person name="Furlan L.R."/>
            <person name="Carraro D.M."/>
            <person name="Camarotte G."/>
            <person name="Almeida N.F. Jr."/>
            <person name="Carrer H."/>
            <person name="Coutinho L.L."/>
            <person name="El-Dorry H.A."/>
            <person name="Ferro M.I.T."/>
            <person name="Gagliardi P.R."/>
            <person name="Giglioti E."/>
            <person name="Goldman M.H.S."/>
            <person name="Goldman G.H."/>
            <person name="Kimura E.T."/>
            <person name="Ferro E.S."/>
            <person name="Kuramae E.E."/>
            <person name="Lemos E.G.M."/>
            <person name="Lemos M.V.F."/>
            <person name="Mauro S.M.Z."/>
            <person name="Machado M.A."/>
            <person name="Marino C.L."/>
            <person name="Menck C.F."/>
            <person name="Nunes L.R."/>
            <person name="Oliveira R.C."/>
            <person name="Pereira G.G."/>
            <person name="Siqueira W."/>
            <person name="de Souza A.A."/>
            <person name="Tsai S.M."/>
            <person name="Zanca A.S."/>
            <person name="Simpson A.J.G."/>
            <person name="Brumbley S.M."/>
            <person name="Setubal J.C."/>
        </authorList>
    </citation>
    <scope>NUCLEOTIDE SEQUENCE [LARGE SCALE GENOMIC DNA]</scope>
    <source>
        <strain evidence="6 7">CTCB07</strain>
    </source>
</reference>
<proteinExistence type="predicted"/>
<dbReference type="SUPFAM" id="SSF48403">
    <property type="entry name" value="Ankyrin repeat"/>
    <property type="match status" value="1"/>
</dbReference>
<accession>Q6ADF4</accession>
<keyword evidence="1" id="KW-0677">Repeat</keyword>
<feature type="chain" id="PRO_5004270712" evidence="5">
    <location>
        <begin position="24"/>
        <end position="250"/>
    </location>
</feature>
<evidence type="ECO:0000256" key="1">
    <source>
        <dbReference type="ARBA" id="ARBA00022737"/>
    </source>
</evidence>
<evidence type="ECO:0000256" key="5">
    <source>
        <dbReference type="SAM" id="SignalP"/>
    </source>
</evidence>
<protein>
    <submittedName>
        <fullName evidence="6">Uncharacterized protein</fullName>
    </submittedName>
</protein>
<evidence type="ECO:0000256" key="2">
    <source>
        <dbReference type="ARBA" id="ARBA00023043"/>
    </source>
</evidence>
<evidence type="ECO:0000313" key="7">
    <source>
        <dbReference type="Proteomes" id="UP000001306"/>
    </source>
</evidence>
<feature type="repeat" description="ANK" evidence="3">
    <location>
        <begin position="85"/>
        <end position="117"/>
    </location>
</feature>
<keyword evidence="2 3" id="KW-0040">ANK repeat</keyword>
<dbReference type="eggNOG" id="COG0666">
    <property type="taxonomic scope" value="Bacteria"/>
</dbReference>
<dbReference type="HOGENOM" id="CLU_000134_18_13_11"/>
<feature type="repeat" description="ANK" evidence="3">
    <location>
        <begin position="184"/>
        <end position="221"/>
    </location>
</feature>
<dbReference type="EMBL" id="AE016822">
    <property type="protein sequence ID" value="AAT89591.1"/>
    <property type="molecule type" value="Genomic_DNA"/>
</dbReference>
<evidence type="ECO:0000313" key="6">
    <source>
        <dbReference type="EMBL" id="AAT89591.1"/>
    </source>
</evidence>
<feature type="compositionally biased region" description="Low complexity" evidence="4">
    <location>
        <begin position="35"/>
        <end position="48"/>
    </location>
</feature>
<dbReference type="PANTHER" id="PTHR24188">
    <property type="entry name" value="ANKYRIN REPEAT PROTEIN"/>
    <property type="match status" value="1"/>
</dbReference>
<sequence>MGRMCDVRRAMAAGVLLVGCASAKPMPPPGTPVLSAATASPSPSSPATVDPEASARLLAVVSVGDRDAVRRAIVAGADVETRGDRDRTPLLIATRAGDTALARELILAGADVNATDDLQDSAYLYAGAEGLEDILRLTLDHGADVDAENRYGGTALIPASEHAHLRVVAMLIEAGVEVDHVNRLGGTALQEAIVMGDGGRGAQDVVRQLLTAGADPDIRDADGRTPLCNAERNGFRAIAGQLRTVGAAGC</sequence>
<keyword evidence="7" id="KW-1185">Reference proteome</keyword>
<dbReference type="Pfam" id="PF12796">
    <property type="entry name" value="Ank_2"/>
    <property type="match status" value="1"/>
</dbReference>
<dbReference type="Gene3D" id="1.25.40.20">
    <property type="entry name" value="Ankyrin repeat-containing domain"/>
    <property type="match status" value="1"/>
</dbReference>
<dbReference type="PROSITE" id="PS50088">
    <property type="entry name" value="ANK_REPEAT"/>
    <property type="match status" value="3"/>
</dbReference>
<feature type="repeat" description="ANK" evidence="3">
    <location>
        <begin position="151"/>
        <end position="183"/>
    </location>
</feature>
<dbReference type="PROSITE" id="PS51257">
    <property type="entry name" value="PROKAR_LIPOPROTEIN"/>
    <property type="match status" value="1"/>
</dbReference>
<dbReference type="Pfam" id="PF00023">
    <property type="entry name" value="Ank"/>
    <property type="match status" value="1"/>
</dbReference>
<dbReference type="AlphaFoldDB" id="Q6ADF4"/>
<dbReference type="InterPro" id="IPR002110">
    <property type="entry name" value="Ankyrin_rpt"/>
</dbReference>
<dbReference type="KEGG" id="lxx:Lxx18600"/>
<evidence type="ECO:0000256" key="4">
    <source>
        <dbReference type="SAM" id="MobiDB-lite"/>
    </source>
</evidence>
<organism evidence="6 7">
    <name type="scientific">Leifsonia xyli subsp. xyli (strain CTCB07)</name>
    <dbReference type="NCBI Taxonomy" id="281090"/>
    <lineage>
        <taxon>Bacteria</taxon>
        <taxon>Bacillati</taxon>
        <taxon>Actinomycetota</taxon>
        <taxon>Actinomycetes</taxon>
        <taxon>Micrococcales</taxon>
        <taxon>Microbacteriaceae</taxon>
        <taxon>Leifsonia</taxon>
    </lineage>
</organism>
<evidence type="ECO:0000256" key="3">
    <source>
        <dbReference type="PROSITE-ProRule" id="PRU00023"/>
    </source>
</evidence>
<keyword evidence="5" id="KW-0732">Signal</keyword>
<dbReference type="Proteomes" id="UP000001306">
    <property type="component" value="Chromosome"/>
</dbReference>